<dbReference type="InterPro" id="IPR029039">
    <property type="entry name" value="Flavoprotein-like_sf"/>
</dbReference>
<dbReference type="InterPro" id="IPR050104">
    <property type="entry name" value="FMN-dep_NADH:Q_OxRdtase_AzoR1"/>
</dbReference>
<evidence type="ECO:0000313" key="2">
    <source>
        <dbReference type="EMBL" id="AGA66198.1"/>
    </source>
</evidence>
<dbReference type="Pfam" id="PF03358">
    <property type="entry name" value="FMN_red"/>
    <property type="match status" value="1"/>
</dbReference>
<dbReference type="SUPFAM" id="SSF52218">
    <property type="entry name" value="Flavoproteins"/>
    <property type="match status" value="1"/>
</dbReference>
<organism evidence="2 3">
    <name type="scientific">Brachyspira pilosicoli P43/6/78</name>
    <dbReference type="NCBI Taxonomy" id="1042417"/>
    <lineage>
        <taxon>Bacteria</taxon>
        <taxon>Pseudomonadati</taxon>
        <taxon>Spirochaetota</taxon>
        <taxon>Spirochaetia</taxon>
        <taxon>Brachyspirales</taxon>
        <taxon>Brachyspiraceae</taxon>
        <taxon>Brachyspira</taxon>
    </lineage>
</organism>
<reference evidence="2 3" key="1">
    <citation type="journal article" date="2013" name="Genome Announc.">
        <title>Complete Genome Sequence of the Porcine Strain Brachyspira pilosicoli P43/6/78(T.).</title>
        <authorList>
            <person name="Lin C."/>
            <person name="den Bakker H.C."/>
            <person name="Suzuki H."/>
            <person name="Lefebure T."/>
            <person name="Ponnala L."/>
            <person name="Sun Q."/>
            <person name="Stanhope M.J."/>
            <person name="Wiedmann M."/>
            <person name="Duhamel G.E."/>
        </authorList>
    </citation>
    <scope>NUCLEOTIDE SEQUENCE [LARGE SCALE GENOMIC DNA]</scope>
    <source>
        <strain evidence="2 3">P43/6/78</strain>
    </source>
</reference>
<evidence type="ECO:0000313" key="3">
    <source>
        <dbReference type="Proteomes" id="UP000010793"/>
    </source>
</evidence>
<dbReference type="RefSeq" id="WP_015274279.1">
    <property type="nucleotide sequence ID" value="NC_019908.1"/>
</dbReference>
<sequence>MKITVIHGQSHKGSTYNIAKMLYDKLEGDVTEFFLPRDFSSFCVGCNSCFKKSEKLCPHYESLQPITSAIDNADIIIFASPVYVYHVTAAMKTLLDHYGYRWMIHRPEESMFRKQVVCISTAAGGGMKETTKDIADSTFFWGVAKTYRIGFAVREVTWNDVNENIKEKIKKQIYSLANKIKKDYGNIKPSIKTKMLFYLMRKLHQKKKITENDYNYWKEKGWLDNKRPWIK</sequence>
<dbReference type="Proteomes" id="UP000010793">
    <property type="component" value="Chromosome"/>
</dbReference>
<dbReference type="GO" id="GO:0016491">
    <property type="term" value="F:oxidoreductase activity"/>
    <property type="evidence" value="ECO:0007669"/>
    <property type="project" value="InterPro"/>
</dbReference>
<dbReference type="EMBL" id="CP002873">
    <property type="protein sequence ID" value="AGA66198.1"/>
    <property type="molecule type" value="Genomic_DNA"/>
</dbReference>
<dbReference type="InterPro" id="IPR005025">
    <property type="entry name" value="FMN_Rdtase-like_dom"/>
</dbReference>
<dbReference type="PANTHER" id="PTHR43741">
    <property type="entry name" value="FMN-DEPENDENT NADH-AZOREDUCTASE 1"/>
    <property type="match status" value="1"/>
</dbReference>
<name>A0A3B6VK91_BRAPL</name>
<protein>
    <recommendedName>
        <fullName evidence="1">NADPH-dependent FMN reductase-like domain-containing protein</fullName>
    </recommendedName>
</protein>
<gene>
    <name evidence="2" type="ORF">BPP43_04630</name>
</gene>
<dbReference type="AlphaFoldDB" id="A0A3B6VK91"/>
<accession>A0A3B6VK91</accession>
<dbReference type="PANTHER" id="PTHR43741:SF4">
    <property type="entry name" value="FMN-DEPENDENT NADH:QUINONE OXIDOREDUCTASE"/>
    <property type="match status" value="1"/>
</dbReference>
<dbReference type="KEGG" id="bpip:BPP43_04630"/>
<keyword evidence="3" id="KW-1185">Reference proteome</keyword>
<dbReference type="Gene3D" id="3.40.50.360">
    <property type="match status" value="1"/>
</dbReference>
<feature type="domain" description="NADPH-dependent FMN reductase-like" evidence="1">
    <location>
        <begin position="1"/>
        <end position="132"/>
    </location>
</feature>
<proteinExistence type="predicted"/>
<evidence type="ECO:0000259" key="1">
    <source>
        <dbReference type="Pfam" id="PF03358"/>
    </source>
</evidence>